<dbReference type="Pfam" id="PF20234">
    <property type="entry name" value="DUF6591"/>
    <property type="match status" value="1"/>
</dbReference>
<gene>
    <name evidence="2" type="ORF">SAMN05421738_1325</name>
</gene>
<evidence type="ECO:0000313" key="3">
    <source>
        <dbReference type="Proteomes" id="UP000199149"/>
    </source>
</evidence>
<dbReference type="Proteomes" id="UP000199149">
    <property type="component" value="Unassembled WGS sequence"/>
</dbReference>
<protein>
    <recommendedName>
        <fullName evidence="1">DUF6591 domain-containing protein</fullName>
    </recommendedName>
</protein>
<dbReference type="EMBL" id="FOUZ01000032">
    <property type="protein sequence ID" value="SFN73400.1"/>
    <property type="molecule type" value="Genomic_DNA"/>
</dbReference>
<dbReference type="InterPro" id="IPR046526">
    <property type="entry name" value="DUF6591"/>
</dbReference>
<keyword evidence="3" id="KW-1185">Reference proteome</keyword>
<evidence type="ECO:0000313" key="2">
    <source>
        <dbReference type="EMBL" id="SFN73400.1"/>
    </source>
</evidence>
<organism evidence="2 3">
    <name type="scientific">Algoriella xinjiangensis</name>
    <dbReference type="NCBI Taxonomy" id="684065"/>
    <lineage>
        <taxon>Bacteria</taxon>
        <taxon>Pseudomonadati</taxon>
        <taxon>Bacteroidota</taxon>
        <taxon>Flavobacteriia</taxon>
        <taxon>Flavobacteriales</taxon>
        <taxon>Weeksellaceae</taxon>
        <taxon>Algoriella</taxon>
    </lineage>
</organism>
<reference evidence="3" key="1">
    <citation type="submission" date="2016-10" db="EMBL/GenBank/DDBJ databases">
        <authorList>
            <person name="Varghese N."/>
            <person name="Submissions S."/>
        </authorList>
    </citation>
    <scope>NUCLEOTIDE SEQUENCE [LARGE SCALE GENOMIC DNA]</scope>
    <source>
        <strain evidence="3">XJ109</strain>
    </source>
</reference>
<sequence>MWKTVKYFQLAIVFLQKLKWSSETTKINEENLKILKSRKLIIKKMTKFKKSLKILAVAFLAVSLTNCKGKENEDNLETVEMETPMTDPTVPETTDAEYETTEIIESDNSGSEDYDKMLDDYDEYVTEYVKFYKKAMKGDNSAMAEYPSMMEKATKLQESMEKAQGNDQLSAKQIARMMKIQAKMVEGMQ</sequence>
<feature type="domain" description="DUF6591" evidence="1">
    <location>
        <begin position="60"/>
        <end position="184"/>
    </location>
</feature>
<proteinExistence type="predicted"/>
<accession>A0A1I5BFF0</accession>
<dbReference type="AlphaFoldDB" id="A0A1I5BFF0"/>
<name>A0A1I5BFF0_9FLAO</name>
<evidence type="ECO:0000259" key="1">
    <source>
        <dbReference type="Pfam" id="PF20234"/>
    </source>
</evidence>